<evidence type="ECO:0000313" key="2">
    <source>
        <dbReference type="Proteomes" id="UP001152795"/>
    </source>
</evidence>
<organism evidence="1 2">
    <name type="scientific">Paramuricea clavata</name>
    <name type="common">Red gorgonian</name>
    <name type="synonym">Violescent sea-whip</name>
    <dbReference type="NCBI Taxonomy" id="317549"/>
    <lineage>
        <taxon>Eukaryota</taxon>
        <taxon>Metazoa</taxon>
        <taxon>Cnidaria</taxon>
        <taxon>Anthozoa</taxon>
        <taxon>Octocorallia</taxon>
        <taxon>Malacalcyonacea</taxon>
        <taxon>Plexauridae</taxon>
        <taxon>Paramuricea</taxon>
    </lineage>
</organism>
<comment type="caution">
    <text evidence="1">The sequence shown here is derived from an EMBL/GenBank/DDBJ whole genome shotgun (WGS) entry which is preliminary data.</text>
</comment>
<dbReference type="Proteomes" id="UP001152795">
    <property type="component" value="Unassembled WGS sequence"/>
</dbReference>
<sequence>LLLKATDLNLVNGECNVNAELEDLPFVVYRSSPYIRKKCLAALKKRKNLKKNLYKTNEQLTLLYRQKCEEYGFSMKRRDTGSVVPRKLRFLNNTDDIDKEARRGIQVQDDEIHQEILQDLHKNQYISSPIESKRKNQLLAHTFVSTPVSKGPVLNPDFTLSPINEKVNVPKSKLMPSECPVTVSIKWAERTKTKILPPVLSAIGKMLCRGTKKQIARAT</sequence>
<name>A0A6S7JKU4_PARCT</name>
<feature type="non-terminal residue" evidence="1">
    <location>
        <position position="1"/>
    </location>
</feature>
<reference evidence="1" key="1">
    <citation type="submission" date="2020-04" db="EMBL/GenBank/DDBJ databases">
        <authorList>
            <person name="Alioto T."/>
            <person name="Alioto T."/>
            <person name="Gomez Garrido J."/>
        </authorList>
    </citation>
    <scope>NUCLEOTIDE SEQUENCE</scope>
    <source>
        <strain evidence="1">A484AB</strain>
    </source>
</reference>
<evidence type="ECO:0000313" key="1">
    <source>
        <dbReference type="EMBL" id="CAB4030744.1"/>
    </source>
</evidence>
<protein>
    <submittedName>
        <fullName evidence="1">Uncharacterized protein</fullName>
    </submittedName>
</protein>
<keyword evidence="2" id="KW-1185">Reference proteome</keyword>
<proteinExistence type="predicted"/>
<dbReference type="AlphaFoldDB" id="A0A6S7JKU4"/>
<accession>A0A6S7JKU4</accession>
<gene>
    <name evidence="1" type="ORF">PACLA_8A054372</name>
</gene>
<dbReference type="EMBL" id="CACRXK020017104">
    <property type="protein sequence ID" value="CAB4030744.1"/>
    <property type="molecule type" value="Genomic_DNA"/>
</dbReference>